<evidence type="ECO:0000256" key="3">
    <source>
        <dbReference type="ARBA" id="ARBA00023115"/>
    </source>
</evidence>
<dbReference type="InterPro" id="IPR029063">
    <property type="entry name" value="SAM-dependent_MTases_sf"/>
</dbReference>
<keyword evidence="5" id="KW-0472">Membrane</keyword>
<dbReference type="EMBL" id="LJCR01000576">
    <property type="protein sequence ID" value="KPV52350.1"/>
    <property type="molecule type" value="Genomic_DNA"/>
</dbReference>
<dbReference type="GO" id="GO:0016740">
    <property type="term" value="F:transferase activity"/>
    <property type="evidence" value="ECO:0007669"/>
    <property type="project" value="UniProtKB-UniRule"/>
</dbReference>
<keyword evidence="2 4" id="KW-0808">Transferase</keyword>
<keyword evidence="8" id="KW-1185">Reference proteome</keyword>
<evidence type="ECO:0000256" key="4">
    <source>
        <dbReference type="PROSITE-ProRule" id="PRU00354"/>
    </source>
</evidence>
<dbReference type="GO" id="GO:0006596">
    <property type="term" value="P:polyamine biosynthetic process"/>
    <property type="evidence" value="ECO:0007669"/>
    <property type="project" value="UniProtKB-UniRule"/>
</dbReference>
<reference evidence="7 8" key="1">
    <citation type="submission" date="2015-09" db="EMBL/GenBank/DDBJ databases">
        <title>Draft genome sequence of Kouleothrix aurantiaca JCM 19913.</title>
        <authorList>
            <person name="Hemp J."/>
        </authorList>
    </citation>
    <scope>NUCLEOTIDE SEQUENCE [LARGE SCALE GENOMIC DNA]</scope>
    <source>
        <strain evidence="7 8">COM-B</strain>
    </source>
</reference>
<feature type="active site" description="Proton acceptor" evidence="4">
    <location>
        <position position="322"/>
    </location>
</feature>
<comment type="caution">
    <text evidence="7">The sequence shown here is derived from an EMBL/GenBank/DDBJ whole genome shotgun (WGS) entry which is preliminary data.</text>
</comment>
<dbReference type="PANTHER" id="PTHR43317">
    <property type="entry name" value="THERMOSPERMINE SYNTHASE ACAULIS5"/>
    <property type="match status" value="1"/>
</dbReference>
<evidence type="ECO:0000313" key="7">
    <source>
        <dbReference type="EMBL" id="KPV52350.1"/>
    </source>
</evidence>
<accession>A0A0P9D2V6</accession>
<keyword evidence="5" id="KW-1133">Transmembrane helix</keyword>
<dbReference type="CDD" id="cd02440">
    <property type="entry name" value="AdoMet_MTases"/>
    <property type="match status" value="1"/>
</dbReference>
<feature type="domain" description="PABS" evidence="6">
    <location>
        <begin position="266"/>
        <end position="411"/>
    </location>
</feature>
<dbReference type="SUPFAM" id="SSF53335">
    <property type="entry name" value="S-adenosyl-L-methionine-dependent methyltransferases"/>
    <property type="match status" value="1"/>
</dbReference>
<feature type="non-terminal residue" evidence="7">
    <location>
        <position position="1"/>
    </location>
</feature>
<keyword evidence="5" id="KW-0812">Transmembrane</keyword>
<evidence type="ECO:0000256" key="2">
    <source>
        <dbReference type="ARBA" id="ARBA00022679"/>
    </source>
</evidence>
<evidence type="ECO:0000256" key="1">
    <source>
        <dbReference type="ARBA" id="ARBA00007867"/>
    </source>
</evidence>
<name>A0A0P9D2V6_9CHLR</name>
<dbReference type="Pfam" id="PF01564">
    <property type="entry name" value="Spermine_synth"/>
    <property type="match status" value="1"/>
</dbReference>
<feature type="transmembrane region" description="Helical" evidence="5">
    <location>
        <begin position="83"/>
        <end position="103"/>
    </location>
</feature>
<dbReference type="Gene3D" id="3.40.50.150">
    <property type="entry name" value="Vaccinia Virus protein VP39"/>
    <property type="match status" value="1"/>
</dbReference>
<organism evidence="7 8">
    <name type="scientific">Kouleothrix aurantiaca</name>
    <dbReference type="NCBI Taxonomy" id="186479"/>
    <lineage>
        <taxon>Bacteria</taxon>
        <taxon>Bacillati</taxon>
        <taxon>Chloroflexota</taxon>
        <taxon>Chloroflexia</taxon>
        <taxon>Chloroflexales</taxon>
        <taxon>Roseiflexineae</taxon>
        <taxon>Roseiflexaceae</taxon>
        <taxon>Kouleothrix</taxon>
    </lineage>
</organism>
<keyword evidence="3 4" id="KW-0620">Polyamine biosynthesis</keyword>
<dbReference type="InterPro" id="IPR030374">
    <property type="entry name" value="PABS"/>
</dbReference>
<dbReference type="NCBIfam" id="NF037959">
    <property type="entry name" value="MFS_SpdSyn"/>
    <property type="match status" value="1"/>
</dbReference>
<feature type="transmembrane region" description="Helical" evidence="5">
    <location>
        <begin position="33"/>
        <end position="62"/>
    </location>
</feature>
<comment type="similarity">
    <text evidence="1">Belongs to the spermidine/spermine synthase family.</text>
</comment>
<evidence type="ECO:0000259" key="6">
    <source>
        <dbReference type="PROSITE" id="PS51006"/>
    </source>
</evidence>
<evidence type="ECO:0000313" key="8">
    <source>
        <dbReference type="Proteomes" id="UP000050509"/>
    </source>
</evidence>
<feature type="transmembrane region" description="Helical" evidence="5">
    <location>
        <begin position="109"/>
        <end position="127"/>
    </location>
</feature>
<evidence type="ECO:0000256" key="5">
    <source>
        <dbReference type="SAM" id="Phobius"/>
    </source>
</evidence>
<proteinExistence type="inferred from homology"/>
<gene>
    <name evidence="7" type="ORF">SE17_16030</name>
</gene>
<dbReference type="PROSITE" id="PS51006">
    <property type="entry name" value="PABS_2"/>
    <property type="match status" value="1"/>
</dbReference>
<dbReference type="PANTHER" id="PTHR43317:SF1">
    <property type="entry name" value="THERMOSPERMINE SYNTHASE ACAULIS5"/>
    <property type="match status" value="1"/>
</dbReference>
<dbReference type="AlphaFoldDB" id="A0A0P9D2V6"/>
<sequence length="468" mass="51018">KIITWAGFITGFIPLLADPILRFSQGTIARVAVGSFLGALFGVLILFAAPVILMAMVSPFAIRLQLRKVENGIASAGRTAGSLSALSTVGSIVGTFLTVLYLIPEIGTARTTYLIAVFLIVVGLIGLRDWRYLLMLLVVVGLFFYTTTTRGNIKTADCGGCTLIDEQESAYNYIQIATSENQSYGPQVNLILNEGQAIHSIYHPRFEQSNNPLDLLTGGGPWDYFTVAPYFFPDRDPSTVKSFAMLGSATGTVPKQFLAIYGADAKIDAVEIDPAIIAMGRKHFQLRDASDDPTHPNYKTHPEDARYWLTTQGGSYDVIGMDAYHQPYIPFHLATVEFFQLVKNHLTPDGVAVVNAGKGPDGDDRLGVALAGTMRQVFPQVFVIDTAGFGNQILVGVNRPVGDGALNFQRNFERMQVPVLSTVMDWALRLGAAPVHEFLPTDARYAAFTDDKAPVEQLIDSLIFAQIK</sequence>
<feature type="transmembrane region" description="Helical" evidence="5">
    <location>
        <begin position="132"/>
        <end position="148"/>
    </location>
</feature>
<protein>
    <submittedName>
        <fullName evidence="7">Spermidine synthase</fullName>
    </submittedName>
</protein>
<dbReference type="Proteomes" id="UP000050509">
    <property type="component" value="Unassembled WGS sequence"/>
</dbReference>